<gene>
    <name evidence="8" type="ORF">TWF696_009726</name>
</gene>
<evidence type="ECO:0000313" key="9">
    <source>
        <dbReference type="Proteomes" id="UP001375240"/>
    </source>
</evidence>
<dbReference type="Proteomes" id="UP001375240">
    <property type="component" value="Unassembled WGS sequence"/>
</dbReference>
<evidence type="ECO:0000256" key="4">
    <source>
        <dbReference type="RuleBase" id="RU362125"/>
    </source>
</evidence>
<keyword evidence="9" id="KW-1185">Reference proteome</keyword>
<evidence type="ECO:0008006" key="10">
    <source>
        <dbReference type="Google" id="ProtNLM"/>
    </source>
</evidence>
<dbReference type="AlphaFoldDB" id="A0AAV9UBF2"/>
<dbReference type="PANTHER" id="PTHR42707:SF2">
    <property type="entry name" value="ACD11 DEHYDROGENASE"/>
    <property type="match status" value="1"/>
</dbReference>
<evidence type="ECO:0000259" key="5">
    <source>
        <dbReference type="Pfam" id="PF00441"/>
    </source>
</evidence>
<comment type="cofactor">
    <cofactor evidence="4">
        <name>FAD</name>
        <dbReference type="ChEBI" id="CHEBI:57692"/>
    </cofactor>
</comment>
<evidence type="ECO:0000256" key="1">
    <source>
        <dbReference type="ARBA" id="ARBA00009347"/>
    </source>
</evidence>
<organism evidence="8 9">
    <name type="scientific">Orbilia brochopaga</name>
    <dbReference type="NCBI Taxonomy" id="3140254"/>
    <lineage>
        <taxon>Eukaryota</taxon>
        <taxon>Fungi</taxon>
        <taxon>Dikarya</taxon>
        <taxon>Ascomycota</taxon>
        <taxon>Pezizomycotina</taxon>
        <taxon>Orbiliomycetes</taxon>
        <taxon>Orbiliales</taxon>
        <taxon>Orbiliaceae</taxon>
        <taxon>Orbilia</taxon>
    </lineage>
</organism>
<keyword evidence="4" id="KW-0560">Oxidoreductase</keyword>
<keyword evidence="3 4" id="KW-0274">FAD</keyword>
<reference evidence="8 9" key="1">
    <citation type="submission" date="2019-10" db="EMBL/GenBank/DDBJ databases">
        <authorList>
            <person name="Palmer J.M."/>
        </authorList>
    </citation>
    <scope>NUCLEOTIDE SEQUENCE [LARGE SCALE GENOMIC DNA]</scope>
    <source>
        <strain evidence="8 9">TWF696</strain>
    </source>
</reference>
<evidence type="ECO:0000259" key="6">
    <source>
        <dbReference type="Pfam" id="PF02770"/>
    </source>
</evidence>
<comment type="similarity">
    <text evidence="1 4">Belongs to the acyl-CoA dehydrogenase family.</text>
</comment>
<evidence type="ECO:0000256" key="3">
    <source>
        <dbReference type="ARBA" id="ARBA00022827"/>
    </source>
</evidence>
<feature type="domain" description="Acyl-CoA oxidase/dehydrogenase middle" evidence="6">
    <location>
        <begin position="195"/>
        <end position="297"/>
    </location>
</feature>
<evidence type="ECO:0000259" key="7">
    <source>
        <dbReference type="Pfam" id="PF18158"/>
    </source>
</evidence>
<dbReference type="PANTHER" id="PTHR42707">
    <property type="entry name" value="ACYL-COA DEHYDROGENASE"/>
    <property type="match status" value="1"/>
</dbReference>
<dbReference type="InterPro" id="IPR041504">
    <property type="entry name" value="AidB_N"/>
</dbReference>
<dbReference type="GO" id="GO:0003995">
    <property type="term" value="F:acyl-CoA dehydrogenase activity"/>
    <property type="evidence" value="ECO:0007669"/>
    <property type="project" value="TreeGrafter"/>
</dbReference>
<evidence type="ECO:0000256" key="2">
    <source>
        <dbReference type="ARBA" id="ARBA00022630"/>
    </source>
</evidence>
<dbReference type="InterPro" id="IPR009100">
    <property type="entry name" value="AcylCoA_DH/oxidase_NM_dom_sf"/>
</dbReference>
<dbReference type="Pfam" id="PF18158">
    <property type="entry name" value="AidB_N"/>
    <property type="match status" value="1"/>
</dbReference>
<protein>
    <recommendedName>
        <fullName evidence="10">Acyl-CoA dehydrogenase</fullName>
    </recommendedName>
</protein>
<dbReference type="SUPFAM" id="SSF56645">
    <property type="entry name" value="Acyl-CoA dehydrogenase NM domain-like"/>
    <property type="match status" value="1"/>
</dbReference>
<dbReference type="InterPro" id="IPR009075">
    <property type="entry name" value="AcylCo_DH/oxidase_C"/>
</dbReference>
<dbReference type="InterPro" id="IPR052904">
    <property type="entry name" value="Acyl-CoA_dehydrogenase-like"/>
</dbReference>
<dbReference type="EMBL" id="JAVHNQ010000009">
    <property type="protein sequence ID" value="KAK6338925.1"/>
    <property type="molecule type" value="Genomic_DNA"/>
</dbReference>
<dbReference type="Pfam" id="PF02770">
    <property type="entry name" value="Acyl-CoA_dh_M"/>
    <property type="match status" value="1"/>
</dbReference>
<sequence>MSRLTPNSATDGFFQEQPRLGNQYDEDIYLQRLVQGYLPANLSQNSAAQDAPVALFKDIGSKAVRPEVFGWIEDAEKNRPYVEELSTFGKPKGVLHTAAGWKQLGAMAAREGIIQTAYEDRYGSYARLVQFTKYYLYCPSSAIYTCPLAMTDAAARVLDLQLRSTSLAAEKRSVFQEAYSKLTSRDPTACWTSGQWMTERAGGSDVRNSETTAFPQPDGTYRVSGHKWFSSATDSQMTVLLARTPTSAGGAGATGSLSCFFAPLKLPDGSWNGVRIVRLKDKLGTKSLPTAELELKGMKAYLVGEEGKGIKYISTMLNITRVHNAVSAMSFWRRGMSIAKAFAKVRKVQNKELWKNPLHLGGLAKMEVLFRANMQLTFFAVALLGFEERGMPEGRAAWMPKDAKETGLLLRVLTPLVKMVTAKATIAGLAECMECLGGVGYLENEQELNIARLYRDANVLTIWEGTTNVLSIDVIRAFTKGDSLAALDSWVSRTLDARGAASLTDVKAALKSAWTGIKQFVGSVSGEEAIARCRDLSFSIAFVLMGAFLVLDADRDGDALAAEVAVRWVLEGLGREGFQIVHGGTAGYAPGGGQRRAGWKERAEVDCQLVFGHGLQAAARL</sequence>
<dbReference type="Gene3D" id="2.40.110.20">
    <property type="match status" value="1"/>
</dbReference>
<feature type="domain" description="Acyl-CoA dehydrogenase/oxidase C-terminal" evidence="5">
    <location>
        <begin position="307"/>
        <end position="476"/>
    </location>
</feature>
<keyword evidence="2 4" id="KW-0285">Flavoprotein</keyword>
<dbReference type="SUPFAM" id="SSF47203">
    <property type="entry name" value="Acyl-CoA dehydrogenase C-terminal domain-like"/>
    <property type="match status" value="1"/>
</dbReference>
<comment type="caution">
    <text evidence="8">The sequence shown here is derived from an EMBL/GenBank/DDBJ whole genome shotgun (WGS) entry which is preliminary data.</text>
</comment>
<dbReference type="Gene3D" id="1.20.140.10">
    <property type="entry name" value="Butyryl-CoA Dehydrogenase, subunit A, domain 3"/>
    <property type="match status" value="1"/>
</dbReference>
<dbReference type="InterPro" id="IPR006091">
    <property type="entry name" value="Acyl-CoA_Oxase/DH_mid-dom"/>
</dbReference>
<evidence type="ECO:0000313" key="8">
    <source>
        <dbReference type="EMBL" id="KAK6338925.1"/>
    </source>
</evidence>
<dbReference type="Pfam" id="PF00441">
    <property type="entry name" value="Acyl-CoA_dh_1"/>
    <property type="match status" value="1"/>
</dbReference>
<dbReference type="InterPro" id="IPR036250">
    <property type="entry name" value="AcylCo_DH-like_C"/>
</dbReference>
<accession>A0AAV9UBF2</accession>
<proteinExistence type="inferred from homology"/>
<name>A0AAV9UBF2_9PEZI</name>
<feature type="domain" description="Adaptive response protein AidB N-terminal" evidence="7">
    <location>
        <begin position="49"/>
        <end position="163"/>
    </location>
</feature>